<evidence type="ECO:0000256" key="1">
    <source>
        <dbReference type="ARBA" id="ARBA00001974"/>
    </source>
</evidence>
<sequence>MHCVTSSFLVFVWTVFTRLCGAWFNPLQNTFPDRSTTASESVHEALIKAAIIPDVLDDFEPSVYVTLSYASKHKTVDMGNKIKPKKVISPPIFNIDASIIAPTRTLKSITTYTLLLSDPDATSRAEPVMAQMCHWIVTNLTMPLRSSKSDGIGDPLSSIFSGKGFGDNGIEEIMPYLPPTPPPKTGYHRYVFVLLAPMADGGTQGELKKPKDRPHWGYGKVGAGVREWADENGLVAVSSNLRPSTEMPPLASSYIIVGAGVFGASTALALSREKPAPTVILIDRAPFPCPIAASHDINKIVRSDYGDIFYCKLGLQTLERWREDPLYMQWYHQSGLAKATDERFGRVQKIFDNYKELGVDVKAELFSPKEMKTRFGGLYTDGDFTDVDDILWNPSSGWAEAARALKATIETAVENGVHYVSAPVAKLTLKDGCCTGIQTEDGRTFTASKVILSTGAYTAKLLADSAPTQPELQIGDRITACAVCEAAVNLTPEQAETFQDAPAFVLDAGEVQGEAMPPTPQRQLKFIRDVPFRNTVYHPASDQSLSVPLTSTERSLWTSPENMPSGIRKEVDTVLNGVYGTKVKGLRPDVYRFCWDGITQDNNWYICPHPHCQNLYIVTAGSFHGWKFLPIIGQYVVEMLKGELSEEMTRRWEWDRSFEGYPKNILLPERELSDLED</sequence>
<feature type="chain" id="PRO_5034626897" description="FAD dependent oxidoreductase domain-containing protein" evidence="6">
    <location>
        <begin position="23"/>
        <end position="677"/>
    </location>
</feature>
<dbReference type="Gene3D" id="3.30.9.10">
    <property type="entry name" value="D-Amino Acid Oxidase, subunit A, domain 2"/>
    <property type="match status" value="1"/>
</dbReference>
<keyword evidence="3" id="KW-0285">Flavoprotein</keyword>
<evidence type="ECO:0000256" key="6">
    <source>
        <dbReference type="SAM" id="SignalP"/>
    </source>
</evidence>
<accession>A0A8H3EJN1</accession>
<dbReference type="Gene3D" id="3.90.280.10">
    <property type="entry name" value="PEBP-like"/>
    <property type="match status" value="1"/>
</dbReference>
<keyword evidence="9" id="KW-1185">Reference proteome</keyword>
<keyword evidence="4" id="KW-0274">FAD</keyword>
<comment type="cofactor">
    <cofactor evidence="1">
        <name>FAD</name>
        <dbReference type="ChEBI" id="CHEBI:57692"/>
    </cofactor>
</comment>
<organism evidence="8 9">
    <name type="scientific">Alectoria fallacina</name>
    <dbReference type="NCBI Taxonomy" id="1903189"/>
    <lineage>
        <taxon>Eukaryota</taxon>
        <taxon>Fungi</taxon>
        <taxon>Dikarya</taxon>
        <taxon>Ascomycota</taxon>
        <taxon>Pezizomycotina</taxon>
        <taxon>Lecanoromycetes</taxon>
        <taxon>OSLEUM clade</taxon>
        <taxon>Lecanoromycetidae</taxon>
        <taxon>Lecanorales</taxon>
        <taxon>Lecanorineae</taxon>
        <taxon>Parmeliaceae</taxon>
        <taxon>Alectoria</taxon>
    </lineage>
</organism>
<dbReference type="SUPFAM" id="SSF51905">
    <property type="entry name" value="FAD/NAD(P)-binding domain"/>
    <property type="match status" value="1"/>
</dbReference>
<evidence type="ECO:0000256" key="5">
    <source>
        <dbReference type="ARBA" id="ARBA00023002"/>
    </source>
</evidence>
<dbReference type="InterPro" id="IPR006076">
    <property type="entry name" value="FAD-dep_OxRdtase"/>
</dbReference>
<dbReference type="PANTHER" id="PTHR10961:SF37">
    <property type="entry name" value="FAD DEPENDENT OXIDOREDUCTASE DOMAIN-CONTAINING PROTEIN"/>
    <property type="match status" value="1"/>
</dbReference>
<dbReference type="Pfam" id="PF01161">
    <property type="entry name" value="PBP"/>
    <property type="match status" value="1"/>
</dbReference>
<dbReference type="InterPro" id="IPR036610">
    <property type="entry name" value="PEBP-like_sf"/>
</dbReference>
<comment type="caution">
    <text evidence="8">The sequence shown here is derived from an EMBL/GenBank/DDBJ whole genome shotgun (WGS) entry which is preliminary data.</text>
</comment>
<feature type="domain" description="FAD dependent oxidoreductase" evidence="7">
    <location>
        <begin position="254"/>
        <end position="639"/>
    </location>
</feature>
<dbReference type="PANTHER" id="PTHR10961">
    <property type="entry name" value="PEROXISOMAL SARCOSINE OXIDASE"/>
    <property type="match status" value="1"/>
</dbReference>
<keyword evidence="5" id="KW-0560">Oxidoreductase</keyword>
<dbReference type="InterPro" id="IPR035810">
    <property type="entry name" value="PEBP_euk"/>
</dbReference>
<evidence type="ECO:0000256" key="4">
    <source>
        <dbReference type="ARBA" id="ARBA00022827"/>
    </source>
</evidence>
<dbReference type="Pfam" id="PF01266">
    <property type="entry name" value="DAO"/>
    <property type="match status" value="1"/>
</dbReference>
<comment type="similarity">
    <text evidence="2">Belongs to the MSOX/MTOX family.</text>
</comment>
<dbReference type="SUPFAM" id="SSF49777">
    <property type="entry name" value="PEBP-like"/>
    <property type="match status" value="1"/>
</dbReference>
<evidence type="ECO:0000313" key="9">
    <source>
        <dbReference type="Proteomes" id="UP000664203"/>
    </source>
</evidence>
<evidence type="ECO:0000313" key="8">
    <source>
        <dbReference type="EMBL" id="CAF9904161.1"/>
    </source>
</evidence>
<dbReference type="GO" id="GO:0008115">
    <property type="term" value="F:sarcosine oxidase activity"/>
    <property type="evidence" value="ECO:0007669"/>
    <property type="project" value="TreeGrafter"/>
</dbReference>
<feature type="signal peptide" evidence="6">
    <location>
        <begin position="1"/>
        <end position="22"/>
    </location>
</feature>
<name>A0A8H3EJN1_9LECA</name>
<dbReference type="EMBL" id="CAJPDR010000003">
    <property type="protein sequence ID" value="CAF9904161.1"/>
    <property type="molecule type" value="Genomic_DNA"/>
</dbReference>
<evidence type="ECO:0000256" key="3">
    <source>
        <dbReference type="ARBA" id="ARBA00022630"/>
    </source>
</evidence>
<dbReference type="CDD" id="cd00866">
    <property type="entry name" value="PEBP_euk"/>
    <property type="match status" value="1"/>
</dbReference>
<dbReference type="InterPro" id="IPR036188">
    <property type="entry name" value="FAD/NAD-bd_sf"/>
</dbReference>
<evidence type="ECO:0000256" key="2">
    <source>
        <dbReference type="ARBA" id="ARBA00010989"/>
    </source>
</evidence>
<dbReference type="InterPro" id="IPR045170">
    <property type="entry name" value="MTOX"/>
</dbReference>
<proteinExistence type="inferred from homology"/>
<dbReference type="Proteomes" id="UP000664203">
    <property type="component" value="Unassembled WGS sequence"/>
</dbReference>
<dbReference type="InterPro" id="IPR008914">
    <property type="entry name" value="PEBP"/>
</dbReference>
<protein>
    <recommendedName>
        <fullName evidence="7">FAD dependent oxidoreductase domain-containing protein</fullName>
    </recommendedName>
</protein>
<reference evidence="8" key="1">
    <citation type="submission" date="2021-03" db="EMBL/GenBank/DDBJ databases">
        <authorList>
            <person name="Tagirdzhanova G."/>
        </authorList>
    </citation>
    <scope>NUCLEOTIDE SEQUENCE</scope>
</reference>
<keyword evidence="6" id="KW-0732">Signal</keyword>
<dbReference type="GO" id="GO:0051698">
    <property type="term" value="F:saccharopine oxidase activity"/>
    <property type="evidence" value="ECO:0007669"/>
    <property type="project" value="TreeGrafter"/>
</dbReference>
<dbReference type="Gene3D" id="3.50.50.60">
    <property type="entry name" value="FAD/NAD(P)-binding domain"/>
    <property type="match status" value="1"/>
</dbReference>
<dbReference type="GO" id="GO:0050660">
    <property type="term" value="F:flavin adenine dinucleotide binding"/>
    <property type="evidence" value="ECO:0007669"/>
    <property type="project" value="InterPro"/>
</dbReference>
<evidence type="ECO:0000259" key="7">
    <source>
        <dbReference type="Pfam" id="PF01266"/>
    </source>
</evidence>
<dbReference type="OrthoDB" id="2219495at2759"/>
<gene>
    <name evidence="8" type="ORF">ALECFALPRED_004875</name>
</gene>
<dbReference type="AlphaFoldDB" id="A0A8H3EJN1"/>